<dbReference type="FunCoup" id="A0A0C2WSY1">
    <property type="interactions" value="818"/>
</dbReference>
<feature type="region of interest" description="Disordered" evidence="5">
    <location>
        <begin position="499"/>
        <end position="553"/>
    </location>
</feature>
<dbReference type="STRING" id="946122.A0A0C2WSY1"/>
<dbReference type="InterPro" id="IPR001180">
    <property type="entry name" value="CNH_dom"/>
</dbReference>
<dbReference type="Pfam" id="PF10366">
    <property type="entry name" value="Vps39_1"/>
    <property type="match status" value="1"/>
</dbReference>
<dbReference type="PROSITE" id="PS50236">
    <property type="entry name" value="CHCR"/>
    <property type="match status" value="1"/>
</dbReference>
<comment type="subcellular location">
    <subcellularLocation>
        <location evidence="1">Endomembrane system</location>
        <topology evidence="1">Peripheral membrane protein</topology>
    </subcellularLocation>
</comment>
<name>A0A0C2WSY1_AMAMK</name>
<dbReference type="GO" id="GO:0006886">
    <property type="term" value="P:intracellular protein transport"/>
    <property type="evidence" value="ECO:0007669"/>
    <property type="project" value="UniProtKB-UniRule"/>
</dbReference>
<evidence type="ECO:0000256" key="5">
    <source>
        <dbReference type="SAM" id="MobiDB-lite"/>
    </source>
</evidence>
<dbReference type="InterPro" id="IPR019453">
    <property type="entry name" value="VPS39/TGFA1_Znf"/>
</dbReference>
<dbReference type="HOGENOM" id="CLU_004190_2_0_1"/>
<evidence type="ECO:0000256" key="2">
    <source>
        <dbReference type="ARBA" id="ARBA00023136"/>
    </source>
</evidence>
<gene>
    <name evidence="7" type="ORF">M378DRAFT_84524</name>
</gene>
<dbReference type="Pfam" id="PF00780">
    <property type="entry name" value="CNH"/>
    <property type="match status" value="1"/>
</dbReference>
<dbReference type="InterPro" id="IPR032914">
    <property type="entry name" value="Vam6/VPS39/TRAP1"/>
</dbReference>
<evidence type="ECO:0000313" key="8">
    <source>
        <dbReference type="Proteomes" id="UP000054549"/>
    </source>
</evidence>
<organism evidence="7 8">
    <name type="scientific">Amanita muscaria (strain Koide BX008)</name>
    <dbReference type="NCBI Taxonomy" id="946122"/>
    <lineage>
        <taxon>Eukaryota</taxon>
        <taxon>Fungi</taxon>
        <taxon>Dikarya</taxon>
        <taxon>Basidiomycota</taxon>
        <taxon>Agaricomycotina</taxon>
        <taxon>Agaricomycetes</taxon>
        <taxon>Agaricomycetidae</taxon>
        <taxon>Agaricales</taxon>
        <taxon>Pluteineae</taxon>
        <taxon>Amanitaceae</taxon>
        <taxon>Amanita</taxon>
    </lineage>
</organism>
<dbReference type="GO" id="GO:0012505">
    <property type="term" value="C:endomembrane system"/>
    <property type="evidence" value="ECO:0007669"/>
    <property type="project" value="UniProtKB-SubCell"/>
</dbReference>
<dbReference type="GO" id="GO:0034058">
    <property type="term" value="P:endosomal vesicle fusion"/>
    <property type="evidence" value="ECO:0007669"/>
    <property type="project" value="TreeGrafter"/>
</dbReference>
<evidence type="ECO:0000256" key="1">
    <source>
        <dbReference type="ARBA" id="ARBA00004184"/>
    </source>
</evidence>
<dbReference type="InParanoid" id="A0A0C2WSY1"/>
<reference evidence="7 8" key="1">
    <citation type="submission" date="2014-04" db="EMBL/GenBank/DDBJ databases">
        <title>Evolutionary Origins and Diversification of the Mycorrhizal Mutualists.</title>
        <authorList>
            <consortium name="DOE Joint Genome Institute"/>
            <consortium name="Mycorrhizal Genomics Consortium"/>
            <person name="Kohler A."/>
            <person name="Kuo A."/>
            <person name="Nagy L.G."/>
            <person name="Floudas D."/>
            <person name="Copeland A."/>
            <person name="Barry K.W."/>
            <person name="Cichocki N."/>
            <person name="Veneault-Fourrey C."/>
            <person name="LaButti K."/>
            <person name="Lindquist E.A."/>
            <person name="Lipzen A."/>
            <person name="Lundell T."/>
            <person name="Morin E."/>
            <person name="Murat C."/>
            <person name="Riley R."/>
            <person name="Ohm R."/>
            <person name="Sun H."/>
            <person name="Tunlid A."/>
            <person name="Henrissat B."/>
            <person name="Grigoriev I.V."/>
            <person name="Hibbett D.S."/>
            <person name="Martin F."/>
        </authorList>
    </citation>
    <scope>NUCLEOTIDE SEQUENCE [LARGE SCALE GENOMIC DNA]</scope>
    <source>
        <strain evidence="7 8">Koide BX008</strain>
    </source>
</reference>
<dbReference type="Proteomes" id="UP000054549">
    <property type="component" value="Unassembled WGS sequence"/>
</dbReference>
<dbReference type="PANTHER" id="PTHR12894">
    <property type="entry name" value="CNH DOMAIN CONTAINING"/>
    <property type="match status" value="1"/>
</dbReference>
<evidence type="ECO:0000256" key="4">
    <source>
        <dbReference type="PROSITE-ProRule" id="PRU01006"/>
    </source>
</evidence>
<dbReference type="EMBL" id="KN818308">
    <property type="protein sequence ID" value="KIL59856.1"/>
    <property type="molecule type" value="Genomic_DNA"/>
</dbReference>
<feature type="domain" description="CNH" evidence="6">
    <location>
        <begin position="15"/>
        <end position="329"/>
    </location>
</feature>
<keyword evidence="8" id="KW-1185">Reference proteome</keyword>
<dbReference type="InterPro" id="IPR000547">
    <property type="entry name" value="Clathrin_H-chain/VPS_repeat"/>
</dbReference>
<sequence>MAPFEVPRPVLSGFKEKVDSLALKDDRLYLGTATGNLHVYSRSHEPQLNLVEVRKNLTRRSIEQLGFIKDINSLVILSEATVTLFPLPTFAPPTPLAKARNALSFATYSCTRRSEPDDGQKDGAEESRKMVQSVPILSTLLLVGCRRKVVLYSWKDGEPQEAKEVVLPHSPRAIVFLNQDTACFAYAATEHAIFQLSTFTATDITLPPPAATVSSTARGALTGLSGYMSLGFGTKPKPCIVAVDEREALVVKDNQGYFIGKDAKPSRPTQMEWPAPPEETAFVKPYLFSVLPSGTLSVLQVRAPTAGENSSSNPTVTESSNTTSLIQIYSSLSLLPLQMLPYPFVDQTGSSISLSTAAAVSQNATLRLLTPSNHSKPCLFMLTTPTDRTAAANEGSTVWQVNMRPWAEQLDELVLAGQYSDVLALLNVVDEASLSDKEQRRRQIRILNAVSQYKSSNYDAAIDTFTELDLNPAKVVALYPESVAGRLAVPADRWIPLFGGPEPPTPLRVQKDDEDTSESESSRTGEGNTAGSSGSHGEEGKEDSNSPAPPNSISALLAHASIKARLQDSDAASIISQRKRVPDEFHRSVETLVRYLSDRRPKIGAALQAVRITPQNQSHAVPLSETALEDLFSLPNTPLSALTPGQLLRFAQIVDTALYKSYLIIRPTLLGSLCRVPNWCEVTEVEEDLRKRQKFAELRDLYYGKKMHDKALNLLRELSEREDDVQDKLQPTISYLQKLGPEHLEQIFKSARWAFEIDQDMAFEIFTSEDVELPRQAVASFLDDFNTVICARYLEYIIAERHEGTPDFHDRLAVIYLDMTLAARRQHENSQHAYYDKLLVFINSNQYYSVNRLFSLVSSTDLYEARAVLLGRLGRHDQALELYVYRLHDFDKAEEYCKRIYEPTSETSNVFLTLLRLYLRPSVKTETDLLHPALDLISRHSTRLDAAETLKLLPPLVTAQSVTKFLVESLRAPLFDTRVTRGIGKARNDQVSRKLAALQSRRVKVTDSRLCPQCHKRIGNSVIAVHTPHGEVTHYQCREAFSRKLNELQVRA</sequence>
<dbReference type="GO" id="GO:0006914">
    <property type="term" value="P:autophagy"/>
    <property type="evidence" value="ECO:0007669"/>
    <property type="project" value="TreeGrafter"/>
</dbReference>
<dbReference type="PANTHER" id="PTHR12894:SF49">
    <property type="entry name" value="VAM6_VPS39-LIKE PROTEIN"/>
    <property type="match status" value="1"/>
</dbReference>
<dbReference type="PROSITE" id="PS50219">
    <property type="entry name" value="CNH"/>
    <property type="match status" value="1"/>
</dbReference>
<dbReference type="AlphaFoldDB" id="A0A0C2WSY1"/>
<keyword evidence="2" id="KW-0472">Membrane</keyword>
<dbReference type="GO" id="GO:0000329">
    <property type="term" value="C:fungal-type vacuole membrane"/>
    <property type="evidence" value="ECO:0007669"/>
    <property type="project" value="TreeGrafter"/>
</dbReference>
<proteinExistence type="inferred from homology"/>
<dbReference type="Pfam" id="PF10367">
    <property type="entry name" value="zf-Vps39_C"/>
    <property type="match status" value="1"/>
</dbReference>
<evidence type="ECO:0000256" key="3">
    <source>
        <dbReference type="ARBA" id="ARBA00038201"/>
    </source>
</evidence>
<accession>A0A0C2WSY1</accession>
<dbReference type="OrthoDB" id="5325112at2759"/>
<evidence type="ECO:0000313" key="7">
    <source>
        <dbReference type="EMBL" id="KIL59856.1"/>
    </source>
</evidence>
<comment type="similarity">
    <text evidence="3">Belongs to the VAM6/VPS39 family.</text>
</comment>
<evidence type="ECO:0000259" key="6">
    <source>
        <dbReference type="PROSITE" id="PS50219"/>
    </source>
</evidence>
<dbReference type="InterPro" id="IPR019452">
    <property type="entry name" value="VPS39/TGF_beta_rcpt-assoc_1"/>
</dbReference>
<feature type="repeat" description="CHCR" evidence="4">
    <location>
        <begin position="765"/>
        <end position="923"/>
    </location>
</feature>
<protein>
    <recommendedName>
        <fullName evidence="6">CNH domain-containing protein</fullName>
    </recommendedName>
</protein>